<comment type="caution">
    <text evidence="1">The sequence shown here is derived from an EMBL/GenBank/DDBJ whole genome shotgun (WGS) entry which is preliminary data.</text>
</comment>
<evidence type="ECO:0000313" key="1">
    <source>
        <dbReference type="EMBL" id="KAI4469314.1"/>
    </source>
</evidence>
<gene>
    <name evidence="1" type="ORF">MML48_1g00032</name>
</gene>
<proteinExistence type="predicted"/>
<evidence type="ECO:0000313" key="2">
    <source>
        <dbReference type="Proteomes" id="UP001056778"/>
    </source>
</evidence>
<dbReference type="Proteomes" id="UP001056778">
    <property type="component" value="Chromosome 1"/>
</dbReference>
<organism evidence="1 2">
    <name type="scientific">Holotrichia oblita</name>
    <name type="common">Chafer beetle</name>
    <dbReference type="NCBI Taxonomy" id="644536"/>
    <lineage>
        <taxon>Eukaryota</taxon>
        <taxon>Metazoa</taxon>
        <taxon>Ecdysozoa</taxon>
        <taxon>Arthropoda</taxon>
        <taxon>Hexapoda</taxon>
        <taxon>Insecta</taxon>
        <taxon>Pterygota</taxon>
        <taxon>Neoptera</taxon>
        <taxon>Endopterygota</taxon>
        <taxon>Coleoptera</taxon>
        <taxon>Polyphaga</taxon>
        <taxon>Scarabaeiformia</taxon>
        <taxon>Scarabaeidae</taxon>
        <taxon>Melolonthinae</taxon>
        <taxon>Holotrichia</taxon>
    </lineage>
</organism>
<reference evidence="1" key="1">
    <citation type="submission" date="2022-04" db="EMBL/GenBank/DDBJ databases">
        <title>Chromosome-scale genome assembly of Holotrichia oblita Faldermann.</title>
        <authorList>
            <person name="Rongchong L."/>
        </authorList>
    </citation>
    <scope>NUCLEOTIDE SEQUENCE</scope>
    <source>
        <strain evidence="1">81SQS9</strain>
    </source>
</reference>
<name>A0ACB9TR57_HOLOL</name>
<sequence length="896" mass="99266">MRWNSAAGRSRKTRYVDYFLGDEKVLFEKGTYVVDGIFPARPPHFLVQFAALEAEYSRGERAHTACVDLIPHPAREYGHVGHSAACDVVETSSDAFGPGVDCRNIFEPQFTGNGFDHGYFFGYRIGKCKRNFGKHYRKRDPGETAAGSGIQHPRAVTECAYFGYGQGVQYMAQHRKPHALFTQAASDQTGDVAFHDENYQKERRGARLYLYGHPYKADYADQQKKYSTAKFGESRNPHSAGVKPVCGAVEFTSVPPPSQVPVRRLAHCGMRIYNNTRIPSDGYAADKEIVLADIHVEVAEPLVCEVYLFRKTEILDDPPERTSPDGGGQVSHGASQSVAAHHFSGQPSGLFDTAVADHHISAGKPLGHTRKPPVGLGTGVGRSQYYAVVTGGLDPYVIGHLVVYGKSGVIFQSGGNKIRFTRGRYLIAKNRYLCNMKFRLEHTLGGGRARAGEITTGHGTILTPVFMPVGTAAAVKGIFHRDLTQEAGAQIILANTYHLYLRPGTGIIEEAGGVHRFSSWEGPMLTDSGGFQVFSLAAGRKLTEEGCRFSSHIDGSKHLFTPENVIDTQRKIGADIMMAFDECPPGDAPLDYAAKSLKLTHRWLDRCFDRFAQTSPLYGHEQSLFPIVQGCTYPELRVDSARYVQQFGADGYAIGGLAVGEPAPVMYEMIELVNGILPQDKPRYLMGVGTPVNILEAIDRGVDMFDCVMPTRNGRDDRSGGRRLQSRDKALDGRPLYHAYIRRREGAIRETRHKTRHAHQYRCDGTGTCTGIDKDHEDRRVEPLHKAAEDQRVGHDRCLRGGEGAAVFLPHVHIHTDAHRGFAFIAQGARGNGTAYRHRYYPVFFIHTVRKVRRGICQGRRFPARSVGVGAEYHFCRYSDLSIQESSEVSTLLQKT</sequence>
<accession>A0ACB9TR57</accession>
<keyword evidence="2" id="KW-1185">Reference proteome</keyword>
<dbReference type="EMBL" id="CM043015">
    <property type="protein sequence ID" value="KAI4469314.1"/>
    <property type="molecule type" value="Genomic_DNA"/>
</dbReference>
<protein>
    <submittedName>
        <fullName evidence="1">Queuine trna-ribosyltransferase</fullName>
    </submittedName>
</protein>